<dbReference type="GO" id="GO:0007165">
    <property type="term" value="P:signal transduction"/>
    <property type="evidence" value="ECO:0007669"/>
    <property type="project" value="TreeGrafter"/>
</dbReference>
<dbReference type="EC" id="2.7.11.1" evidence="1"/>
<evidence type="ECO:0000313" key="13">
    <source>
        <dbReference type="EMBL" id="CDW79947.1"/>
    </source>
</evidence>
<dbReference type="PANTHER" id="PTHR43895:SF32">
    <property type="entry name" value="SERINE_THREONINE-PROTEIN KINASE CHK1"/>
    <property type="match status" value="1"/>
</dbReference>
<accession>A0A078AEP0</accession>
<keyword evidence="2" id="KW-0723">Serine/threonine-protein kinase</keyword>
<evidence type="ECO:0000256" key="1">
    <source>
        <dbReference type="ARBA" id="ARBA00012513"/>
    </source>
</evidence>
<protein>
    <recommendedName>
        <fullName evidence="1">non-specific serine/threonine protein kinase</fullName>
        <ecNumber evidence="1">2.7.11.1</ecNumber>
    </recommendedName>
</protein>
<keyword evidence="6 9" id="KW-0067">ATP-binding</keyword>
<proteinExistence type="predicted"/>
<dbReference type="PROSITE" id="PS00108">
    <property type="entry name" value="PROTEIN_KINASE_ST"/>
    <property type="match status" value="1"/>
</dbReference>
<feature type="region of interest" description="Disordered" evidence="11">
    <location>
        <begin position="487"/>
        <end position="546"/>
    </location>
</feature>
<keyword evidence="4 9" id="KW-0547">Nucleotide-binding</keyword>
<feature type="coiled-coil region" evidence="10">
    <location>
        <begin position="432"/>
        <end position="459"/>
    </location>
</feature>
<dbReference type="GO" id="GO:0004674">
    <property type="term" value="F:protein serine/threonine kinase activity"/>
    <property type="evidence" value="ECO:0007669"/>
    <property type="project" value="UniProtKB-KW"/>
</dbReference>
<gene>
    <name evidence="13" type="primary">Contig18633.g898</name>
    <name evidence="13" type="ORF">STYLEM_8939</name>
</gene>
<dbReference type="InterPro" id="IPR008271">
    <property type="entry name" value="Ser/Thr_kinase_AS"/>
</dbReference>
<dbReference type="Pfam" id="PF00069">
    <property type="entry name" value="Pkinase"/>
    <property type="match status" value="1"/>
</dbReference>
<dbReference type="InParanoid" id="A0A078AEP0"/>
<evidence type="ECO:0000256" key="9">
    <source>
        <dbReference type="PROSITE-ProRule" id="PRU10141"/>
    </source>
</evidence>
<feature type="region of interest" description="Disordered" evidence="11">
    <location>
        <begin position="117"/>
        <end position="136"/>
    </location>
</feature>
<evidence type="ECO:0000256" key="11">
    <source>
        <dbReference type="SAM" id="MobiDB-lite"/>
    </source>
</evidence>
<dbReference type="PANTHER" id="PTHR43895">
    <property type="entry name" value="CALCIUM/CALMODULIN-DEPENDENT PROTEIN KINASE KINASE-RELATED"/>
    <property type="match status" value="1"/>
</dbReference>
<feature type="domain" description="Protein kinase" evidence="12">
    <location>
        <begin position="37"/>
        <end position="386"/>
    </location>
</feature>
<dbReference type="PROSITE" id="PS00107">
    <property type="entry name" value="PROTEIN_KINASE_ATP"/>
    <property type="match status" value="1"/>
</dbReference>
<evidence type="ECO:0000256" key="6">
    <source>
        <dbReference type="ARBA" id="ARBA00022840"/>
    </source>
</evidence>
<dbReference type="AlphaFoldDB" id="A0A078AEP0"/>
<dbReference type="Gene3D" id="1.10.510.10">
    <property type="entry name" value="Transferase(Phosphotransferase) domain 1"/>
    <property type="match status" value="1"/>
</dbReference>
<dbReference type="SMART" id="SM00220">
    <property type="entry name" value="S_TKc"/>
    <property type="match status" value="1"/>
</dbReference>
<dbReference type="PROSITE" id="PS50011">
    <property type="entry name" value="PROTEIN_KINASE_DOM"/>
    <property type="match status" value="1"/>
</dbReference>
<name>A0A078AEP0_STYLE</name>
<evidence type="ECO:0000259" key="12">
    <source>
        <dbReference type="PROSITE" id="PS50011"/>
    </source>
</evidence>
<keyword evidence="3" id="KW-0808">Transferase</keyword>
<sequence length="546" mass="64332">MLSHITQSKEDEERHANLWRLIKNTKKTHNQMLDQKYAIIKTIGDGRYAKVKLAIDLSNDKQVAIKFLKVRQGISKRKALECLHREIKILADCDHPNIAKIKDSSFEGVLIKEPLNMDNSPDSYDKETNKNDDCEQLTESKQMKRKVNVCYYVMKLAEYGELYRFIEHTDRFQERLARALFSQLIEGLNYLHQHGIAHRDIKPENLLIDSKNRLIIADLGFAVQLDRDEMQGASLYQQYVQKCRLVGSEDYNAPEIMFDEMLNDMNQEQEIKQKSDSEIAGGSGVNTHQNNQNKNQKHLLYDPMKADIFSAATTLFIMVMRCSPFRKAHMKDPYFKRLCAQDRRPFWNIFKGILSSTDFKDLFEQLTRRDPEERINLKHILNHQWLLNKDRLDEEEFSEEIKRRYEVVEKTAVMDFDQLNKQDKMMHSSVDNELLMKDLEEFEQLRQTLVDEINQVNKKLLYKRNLKIIKREAMKFMIDDSSANMPNFQMQCSIPEPKQSSSSSKLYHSDPENFKVNDQSQEEEETIKRNQRTSSQNDSRLNSFDE</sequence>
<dbReference type="Proteomes" id="UP000039865">
    <property type="component" value="Unassembled WGS sequence"/>
</dbReference>
<dbReference type="InterPro" id="IPR000719">
    <property type="entry name" value="Prot_kinase_dom"/>
</dbReference>
<reference evidence="13 14" key="1">
    <citation type="submission" date="2014-06" db="EMBL/GenBank/DDBJ databases">
        <authorList>
            <person name="Swart Estienne"/>
        </authorList>
    </citation>
    <scope>NUCLEOTIDE SEQUENCE [LARGE SCALE GENOMIC DNA]</scope>
    <source>
        <strain evidence="13 14">130c</strain>
    </source>
</reference>
<keyword evidence="14" id="KW-1185">Reference proteome</keyword>
<dbReference type="InterPro" id="IPR011009">
    <property type="entry name" value="Kinase-like_dom_sf"/>
</dbReference>
<evidence type="ECO:0000256" key="10">
    <source>
        <dbReference type="SAM" id="Coils"/>
    </source>
</evidence>
<feature type="region of interest" description="Disordered" evidence="11">
    <location>
        <begin position="272"/>
        <end position="294"/>
    </location>
</feature>
<feature type="compositionally biased region" description="Polar residues" evidence="11">
    <location>
        <begin position="532"/>
        <end position="546"/>
    </location>
</feature>
<feature type="binding site" evidence="9">
    <location>
        <position position="66"/>
    </location>
    <ligand>
        <name>ATP</name>
        <dbReference type="ChEBI" id="CHEBI:30616"/>
    </ligand>
</feature>
<dbReference type="Gene3D" id="3.30.200.20">
    <property type="entry name" value="Phosphorylase Kinase, domain 1"/>
    <property type="match status" value="1"/>
</dbReference>
<evidence type="ECO:0000256" key="5">
    <source>
        <dbReference type="ARBA" id="ARBA00022777"/>
    </source>
</evidence>
<dbReference type="InterPro" id="IPR017441">
    <property type="entry name" value="Protein_kinase_ATP_BS"/>
</dbReference>
<evidence type="ECO:0000256" key="2">
    <source>
        <dbReference type="ARBA" id="ARBA00022527"/>
    </source>
</evidence>
<feature type="compositionally biased region" description="Basic and acidic residues" evidence="11">
    <location>
        <begin position="123"/>
        <end position="133"/>
    </location>
</feature>
<keyword evidence="10" id="KW-0175">Coiled coil</keyword>
<dbReference type="GO" id="GO:0005524">
    <property type="term" value="F:ATP binding"/>
    <property type="evidence" value="ECO:0007669"/>
    <property type="project" value="UniProtKB-UniRule"/>
</dbReference>
<keyword evidence="5" id="KW-0418">Kinase</keyword>
<dbReference type="OrthoDB" id="294692at2759"/>
<evidence type="ECO:0000256" key="7">
    <source>
        <dbReference type="ARBA" id="ARBA00047899"/>
    </source>
</evidence>
<evidence type="ECO:0000256" key="3">
    <source>
        <dbReference type="ARBA" id="ARBA00022679"/>
    </source>
</evidence>
<evidence type="ECO:0000256" key="8">
    <source>
        <dbReference type="ARBA" id="ARBA00048679"/>
    </source>
</evidence>
<dbReference type="SUPFAM" id="SSF56112">
    <property type="entry name" value="Protein kinase-like (PK-like)"/>
    <property type="match status" value="1"/>
</dbReference>
<organism evidence="13 14">
    <name type="scientific">Stylonychia lemnae</name>
    <name type="common">Ciliate</name>
    <dbReference type="NCBI Taxonomy" id="5949"/>
    <lineage>
        <taxon>Eukaryota</taxon>
        <taxon>Sar</taxon>
        <taxon>Alveolata</taxon>
        <taxon>Ciliophora</taxon>
        <taxon>Intramacronucleata</taxon>
        <taxon>Spirotrichea</taxon>
        <taxon>Stichotrichia</taxon>
        <taxon>Sporadotrichida</taxon>
        <taxon>Oxytrichidae</taxon>
        <taxon>Stylonychinae</taxon>
        <taxon>Stylonychia</taxon>
    </lineage>
</organism>
<dbReference type="EMBL" id="CCKQ01008490">
    <property type="protein sequence ID" value="CDW79947.1"/>
    <property type="molecule type" value="Genomic_DNA"/>
</dbReference>
<comment type="catalytic activity">
    <reaction evidence="7">
        <text>L-threonyl-[protein] + ATP = O-phospho-L-threonyl-[protein] + ADP + H(+)</text>
        <dbReference type="Rhea" id="RHEA:46608"/>
        <dbReference type="Rhea" id="RHEA-COMP:11060"/>
        <dbReference type="Rhea" id="RHEA-COMP:11605"/>
        <dbReference type="ChEBI" id="CHEBI:15378"/>
        <dbReference type="ChEBI" id="CHEBI:30013"/>
        <dbReference type="ChEBI" id="CHEBI:30616"/>
        <dbReference type="ChEBI" id="CHEBI:61977"/>
        <dbReference type="ChEBI" id="CHEBI:456216"/>
        <dbReference type="EC" id="2.7.11.1"/>
    </reaction>
</comment>
<comment type="catalytic activity">
    <reaction evidence="8">
        <text>L-seryl-[protein] + ATP = O-phospho-L-seryl-[protein] + ADP + H(+)</text>
        <dbReference type="Rhea" id="RHEA:17989"/>
        <dbReference type="Rhea" id="RHEA-COMP:9863"/>
        <dbReference type="Rhea" id="RHEA-COMP:11604"/>
        <dbReference type="ChEBI" id="CHEBI:15378"/>
        <dbReference type="ChEBI" id="CHEBI:29999"/>
        <dbReference type="ChEBI" id="CHEBI:30616"/>
        <dbReference type="ChEBI" id="CHEBI:83421"/>
        <dbReference type="ChEBI" id="CHEBI:456216"/>
        <dbReference type="EC" id="2.7.11.1"/>
    </reaction>
</comment>
<evidence type="ECO:0000313" key="14">
    <source>
        <dbReference type="Proteomes" id="UP000039865"/>
    </source>
</evidence>
<evidence type="ECO:0000256" key="4">
    <source>
        <dbReference type="ARBA" id="ARBA00022741"/>
    </source>
</evidence>